<name>B4W0B4_9CYAN</name>
<protein>
    <submittedName>
        <fullName evidence="1">Uncharacterized protein</fullName>
    </submittedName>
</protein>
<evidence type="ECO:0000313" key="1">
    <source>
        <dbReference type="EMBL" id="EDX72274.1"/>
    </source>
</evidence>
<dbReference type="EMBL" id="DS989865">
    <property type="protein sequence ID" value="EDX72274.1"/>
    <property type="molecule type" value="Genomic_DNA"/>
</dbReference>
<sequence length="59" mass="7017">MYPPKLFWIKKEGKLEPKSMNRFIELLTLFPDESPECKKFVAFLQQKPKGFELLWGGKE</sequence>
<dbReference type="Proteomes" id="UP000003835">
    <property type="component" value="Unassembled WGS sequence"/>
</dbReference>
<accession>B4W0B4</accession>
<reference evidence="1 2" key="1">
    <citation type="submission" date="2008-07" db="EMBL/GenBank/DDBJ databases">
        <authorList>
            <person name="Tandeau de Marsac N."/>
            <person name="Ferriera S."/>
            <person name="Johnson J."/>
            <person name="Kravitz S."/>
            <person name="Beeson K."/>
            <person name="Sutton G."/>
            <person name="Rogers Y.-H."/>
            <person name="Friedman R."/>
            <person name="Frazier M."/>
            <person name="Venter J.C."/>
        </authorList>
    </citation>
    <scope>NUCLEOTIDE SEQUENCE [LARGE SCALE GENOMIC DNA]</scope>
    <source>
        <strain evidence="1 2">PCC 7420</strain>
    </source>
</reference>
<keyword evidence="2" id="KW-1185">Reference proteome</keyword>
<evidence type="ECO:0000313" key="2">
    <source>
        <dbReference type="Proteomes" id="UP000003835"/>
    </source>
</evidence>
<gene>
    <name evidence="1" type="ORF">MC7420_943</name>
</gene>
<organism evidence="1 2">
    <name type="scientific">Coleofasciculus chthonoplastes PCC 7420</name>
    <dbReference type="NCBI Taxonomy" id="118168"/>
    <lineage>
        <taxon>Bacteria</taxon>
        <taxon>Bacillati</taxon>
        <taxon>Cyanobacteriota</taxon>
        <taxon>Cyanophyceae</taxon>
        <taxon>Coleofasciculales</taxon>
        <taxon>Coleofasciculaceae</taxon>
        <taxon>Coleofasciculus</taxon>
    </lineage>
</organism>
<proteinExistence type="predicted"/>
<dbReference type="HOGENOM" id="CLU_2952438_0_0_3"/>
<dbReference type="AlphaFoldDB" id="B4W0B4"/>